<evidence type="ECO:0000256" key="7">
    <source>
        <dbReference type="ARBA" id="ARBA00023125"/>
    </source>
</evidence>
<proteinExistence type="predicted"/>
<dbReference type="InterPro" id="IPR002729">
    <property type="entry name" value="CRISPR-assoc_Cas1"/>
</dbReference>
<evidence type="ECO:0000313" key="9">
    <source>
        <dbReference type="EMBL" id="EQD68882.1"/>
    </source>
</evidence>
<dbReference type="NCBIfam" id="TIGR00287">
    <property type="entry name" value="cas1"/>
    <property type="match status" value="1"/>
</dbReference>
<dbReference type="Gene3D" id="1.20.120.920">
    <property type="entry name" value="CRISPR-associated endonuclease Cas1, C-terminal domain"/>
    <property type="match status" value="1"/>
</dbReference>
<keyword evidence="1" id="KW-0540">Nuclease</keyword>
<comment type="caution">
    <text evidence="9">The sequence shown here is derived from an EMBL/GenBank/DDBJ whole genome shotgun (WGS) entry which is preliminary data.</text>
</comment>
<dbReference type="GO" id="GO:0004519">
    <property type="term" value="F:endonuclease activity"/>
    <property type="evidence" value="ECO:0007669"/>
    <property type="project" value="UniProtKB-KW"/>
</dbReference>
<reference evidence="9" key="2">
    <citation type="journal article" date="2014" name="ISME J.">
        <title>Microbial stratification in low pH oxic and suboxic macroscopic growths along an acid mine drainage.</title>
        <authorList>
            <person name="Mendez-Garcia C."/>
            <person name="Mesa V."/>
            <person name="Sprenger R.R."/>
            <person name="Richter M."/>
            <person name="Diez M.S."/>
            <person name="Solano J."/>
            <person name="Bargiela R."/>
            <person name="Golyshina O.V."/>
            <person name="Manteca A."/>
            <person name="Ramos J.L."/>
            <person name="Gallego J.R."/>
            <person name="Llorente I."/>
            <person name="Martins Dos Santos V.A."/>
            <person name="Jensen O.N."/>
            <person name="Pelaez A.I."/>
            <person name="Sanchez J."/>
            <person name="Ferrer M."/>
        </authorList>
    </citation>
    <scope>NUCLEOTIDE SEQUENCE</scope>
</reference>
<evidence type="ECO:0000256" key="4">
    <source>
        <dbReference type="ARBA" id="ARBA00022801"/>
    </source>
</evidence>
<keyword evidence="8" id="KW-0464">Manganese</keyword>
<keyword evidence="5" id="KW-0460">Magnesium</keyword>
<accession>T1BGV2</accession>
<protein>
    <submittedName>
        <fullName evidence="9">CRISPR-associated protein, Cas1 family</fullName>
    </submittedName>
</protein>
<keyword evidence="3" id="KW-0255">Endonuclease</keyword>
<dbReference type="EMBL" id="AUZZ01000184">
    <property type="protein sequence ID" value="EQD68882.1"/>
    <property type="molecule type" value="Genomic_DNA"/>
</dbReference>
<sequence length="335" mass="37920">MTFLRWDGSVLSTLLPRGPVAGELKLAQFAAHNDSRRRVEIARAILEVKLSKSVELLRFLSRFYPCNPKAVEKEVERGPTEKTVPGLMGWEGRTAAVYWSEFSKIVNSLWPEARFVTRKGKGKSWAQSATDPVNALLNFGYSLLEGRVRHAVNSVGLMPEIGFLHETAASKLPLVYDLQEPFRWLVDLSVVETIAGRQLDRKKDFITTENYHVRLRPHVIGLLADRLSENFNRAVPFGGQRRTFDALLFETARNLARYLLGQSKRLDLGFPFGAFDGGVDRETTEAVLNLTFAQRKALGIRENTFHYLRQRAAEGKPLRLYGKVARKLPTVEAEH</sequence>
<evidence type="ECO:0000256" key="5">
    <source>
        <dbReference type="ARBA" id="ARBA00022842"/>
    </source>
</evidence>
<evidence type="ECO:0000256" key="3">
    <source>
        <dbReference type="ARBA" id="ARBA00022759"/>
    </source>
</evidence>
<dbReference type="PANTHER" id="PTHR34353:SF2">
    <property type="entry name" value="CRISPR-ASSOCIATED ENDONUCLEASE CAS1 1"/>
    <property type="match status" value="1"/>
</dbReference>
<dbReference type="CDD" id="cd09634">
    <property type="entry name" value="Cas1_I-II-III"/>
    <property type="match status" value="1"/>
</dbReference>
<dbReference type="InterPro" id="IPR050646">
    <property type="entry name" value="Cas1"/>
</dbReference>
<evidence type="ECO:0000256" key="2">
    <source>
        <dbReference type="ARBA" id="ARBA00022723"/>
    </source>
</evidence>
<dbReference type="GO" id="GO:0046872">
    <property type="term" value="F:metal ion binding"/>
    <property type="evidence" value="ECO:0007669"/>
    <property type="project" value="UniProtKB-KW"/>
</dbReference>
<reference evidence="9" key="1">
    <citation type="submission" date="2013-08" db="EMBL/GenBank/DDBJ databases">
        <authorList>
            <person name="Mendez C."/>
            <person name="Richter M."/>
            <person name="Ferrer M."/>
            <person name="Sanchez J."/>
        </authorList>
    </citation>
    <scope>NUCLEOTIDE SEQUENCE</scope>
</reference>
<dbReference type="GO" id="GO:0051607">
    <property type="term" value="P:defense response to virus"/>
    <property type="evidence" value="ECO:0007669"/>
    <property type="project" value="UniProtKB-KW"/>
</dbReference>
<dbReference type="InterPro" id="IPR042206">
    <property type="entry name" value="CRISPR-assoc_Cas1_C"/>
</dbReference>
<keyword evidence="4" id="KW-0378">Hydrolase</keyword>
<evidence type="ECO:0000256" key="8">
    <source>
        <dbReference type="ARBA" id="ARBA00023211"/>
    </source>
</evidence>
<keyword evidence="7" id="KW-0238">DNA-binding</keyword>
<dbReference type="GO" id="GO:0043571">
    <property type="term" value="P:maintenance of CRISPR repeat elements"/>
    <property type="evidence" value="ECO:0007669"/>
    <property type="project" value="InterPro"/>
</dbReference>
<dbReference type="AlphaFoldDB" id="T1BGV2"/>
<keyword evidence="6" id="KW-0051">Antiviral defense</keyword>
<organism evidence="9">
    <name type="scientific">mine drainage metagenome</name>
    <dbReference type="NCBI Taxonomy" id="410659"/>
    <lineage>
        <taxon>unclassified sequences</taxon>
        <taxon>metagenomes</taxon>
        <taxon>ecological metagenomes</taxon>
    </lineage>
</organism>
<evidence type="ECO:0000256" key="6">
    <source>
        <dbReference type="ARBA" id="ARBA00023118"/>
    </source>
</evidence>
<dbReference type="GO" id="GO:0003677">
    <property type="term" value="F:DNA binding"/>
    <property type="evidence" value="ECO:0007669"/>
    <property type="project" value="UniProtKB-KW"/>
</dbReference>
<gene>
    <name evidence="9" type="ORF">B2A_00256</name>
</gene>
<evidence type="ECO:0000256" key="1">
    <source>
        <dbReference type="ARBA" id="ARBA00022722"/>
    </source>
</evidence>
<dbReference type="Pfam" id="PF01867">
    <property type="entry name" value="Cas_Cas1"/>
    <property type="match status" value="1"/>
</dbReference>
<dbReference type="GO" id="GO:0016787">
    <property type="term" value="F:hydrolase activity"/>
    <property type="evidence" value="ECO:0007669"/>
    <property type="project" value="UniProtKB-KW"/>
</dbReference>
<name>T1BGV2_9ZZZZ</name>
<keyword evidence="2" id="KW-0479">Metal-binding</keyword>
<dbReference type="PANTHER" id="PTHR34353">
    <property type="entry name" value="CRISPR-ASSOCIATED ENDONUCLEASE CAS1 1"/>
    <property type="match status" value="1"/>
</dbReference>